<comment type="caution">
    <text evidence="3">The sequence shown here is derived from an EMBL/GenBank/DDBJ whole genome shotgun (WGS) entry which is preliminary data.</text>
</comment>
<dbReference type="Gene3D" id="2.40.40.10">
    <property type="entry name" value="RlpA-like domain"/>
    <property type="match status" value="1"/>
</dbReference>
<dbReference type="Pfam" id="PF06725">
    <property type="entry name" value="3D"/>
    <property type="match status" value="1"/>
</dbReference>
<dbReference type="InterPro" id="IPR051933">
    <property type="entry name" value="Resuscitation_pf_RpfB"/>
</dbReference>
<protein>
    <submittedName>
        <fullName evidence="3">Uncharacterized protein YabE (DUF348 family)</fullName>
    </submittedName>
</protein>
<dbReference type="CDD" id="cd22786">
    <property type="entry name" value="DPBB_YuiC-like"/>
    <property type="match status" value="1"/>
</dbReference>
<dbReference type="PANTHER" id="PTHR39160:SF4">
    <property type="entry name" value="RESUSCITATION-PROMOTING FACTOR RPFB"/>
    <property type="match status" value="1"/>
</dbReference>
<gene>
    <name evidence="3" type="ORF">J2S19_004708</name>
</gene>
<sequence>MKKLFSEKVLKNKIVLTTTSLLVIGSGTAYGTYEGLKESVTLSINGKEEKIRTHADTVKELLKEQDINVRTEDHISPAPKEKIKNNMEIVFEASKPINLVVDDERRTIWTTADTVKDFIQSENLKVTEHDRIEPALDTEIEKEMSLKIDKAIQLTLNVGEDKQQVWTTSTTVADFLKEHNVKLNELDKVQPDLTKEINEESIITVTRVEKVTDVVEEPIAFKVVKKNDNSIEKGKEKVIDPGQEGKQKKHYEVVLENGKEVSRKLLKTETVENSKDKVVALGTKPIEAQTASATQNVSRGNDAVAKEFYVHSTAYTANCNGCSGTTATGLNLHANPNAKVIAVDPSVIPLGTKVYVEGYGYAVAADTGSAIKGNKIDVFMTSKSSAYRWGSKKVKIKILE</sequence>
<feature type="domain" description="G5" evidence="2">
    <location>
        <begin position="205"/>
        <end position="285"/>
    </location>
</feature>
<dbReference type="InterPro" id="IPR007137">
    <property type="entry name" value="DUF348"/>
</dbReference>
<accession>A0ABT9ZM64</accession>
<dbReference type="InterPro" id="IPR036908">
    <property type="entry name" value="RlpA-like_sf"/>
</dbReference>
<dbReference type="InterPro" id="IPR010611">
    <property type="entry name" value="3D_dom"/>
</dbReference>
<organism evidence="3 4">
    <name type="scientific">Metabacillus malikii</name>
    <dbReference type="NCBI Taxonomy" id="1504265"/>
    <lineage>
        <taxon>Bacteria</taxon>
        <taxon>Bacillati</taxon>
        <taxon>Bacillota</taxon>
        <taxon>Bacilli</taxon>
        <taxon>Bacillales</taxon>
        <taxon>Bacillaceae</taxon>
        <taxon>Metabacillus</taxon>
    </lineage>
</organism>
<evidence type="ECO:0000259" key="2">
    <source>
        <dbReference type="PROSITE" id="PS51109"/>
    </source>
</evidence>
<dbReference type="Proteomes" id="UP001234495">
    <property type="component" value="Unassembled WGS sequence"/>
</dbReference>
<evidence type="ECO:0000313" key="4">
    <source>
        <dbReference type="Proteomes" id="UP001234495"/>
    </source>
</evidence>
<dbReference type="PROSITE" id="PS51109">
    <property type="entry name" value="G5"/>
    <property type="match status" value="1"/>
</dbReference>
<dbReference type="SUPFAM" id="SSF50685">
    <property type="entry name" value="Barwin-like endoglucanases"/>
    <property type="match status" value="1"/>
</dbReference>
<name>A0ABT9ZM64_9BACI</name>
<keyword evidence="4" id="KW-1185">Reference proteome</keyword>
<reference evidence="3 4" key="1">
    <citation type="submission" date="2023-07" db="EMBL/GenBank/DDBJ databases">
        <title>Genomic Encyclopedia of Type Strains, Phase IV (KMG-IV): sequencing the most valuable type-strain genomes for metagenomic binning, comparative biology and taxonomic classification.</title>
        <authorList>
            <person name="Goeker M."/>
        </authorList>
    </citation>
    <scope>NUCLEOTIDE SEQUENCE [LARGE SCALE GENOMIC DNA]</scope>
    <source>
        <strain evidence="3 4">DSM 29005</strain>
    </source>
</reference>
<proteinExistence type="predicted"/>
<evidence type="ECO:0000313" key="3">
    <source>
        <dbReference type="EMBL" id="MDQ0233363.1"/>
    </source>
</evidence>
<dbReference type="SMART" id="SM01208">
    <property type="entry name" value="G5"/>
    <property type="match status" value="1"/>
</dbReference>
<evidence type="ECO:0000256" key="1">
    <source>
        <dbReference type="ARBA" id="ARBA00022729"/>
    </source>
</evidence>
<dbReference type="RefSeq" id="WP_307346585.1">
    <property type="nucleotide sequence ID" value="NZ_JAUSUD010000037.1"/>
</dbReference>
<dbReference type="InterPro" id="IPR011098">
    <property type="entry name" value="G5_dom"/>
</dbReference>
<dbReference type="Pfam" id="PF07501">
    <property type="entry name" value="G5"/>
    <property type="match status" value="1"/>
</dbReference>
<dbReference type="Gene3D" id="2.20.230.10">
    <property type="entry name" value="Resuscitation-promoting factor rpfb"/>
    <property type="match status" value="1"/>
</dbReference>
<keyword evidence="1" id="KW-0732">Signal</keyword>
<dbReference type="EMBL" id="JAUSUD010000037">
    <property type="protein sequence ID" value="MDQ0233363.1"/>
    <property type="molecule type" value="Genomic_DNA"/>
</dbReference>
<dbReference type="Pfam" id="PF03990">
    <property type="entry name" value="DUF348"/>
    <property type="match status" value="3"/>
</dbReference>
<dbReference type="PANTHER" id="PTHR39160">
    <property type="entry name" value="CELL WALL-BINDING PROTEIN YOCH"/>
    <property type="match status" value="1"/>
</dbReference>